<comment type="caution">
    <text evidence="6">The sequence shown here is derived from an EMBL/GenBank/DDBJ whole genome shotgun (WGS) entry which is preliminary data.</text>
</comment>
<dbReference type="InterPro" id="IPR019826">
    <property type="entry name" value="Carboxylesterase_B_AS"/>
</dbReference>
<feature type="region of interest" description="Disordered" evidence="3">
    <location>
        <begin position="358"/>
        <end position="421"/>
    </location>
</feature>
<name>A0A8H4IGW6_9PEZI</name>
<dbReference type="InterPro" id="IPR002227">
    <property type="entry name" value="Tyrosinase_Cu-bd"/>
</dbReference>
<keyword evidence="8" id="KW-1185">Reference proteome</keyword>
<evidence type="ECO:0000313" key="7">
    <source>
        <dbReference type="EMBL" id="KAF4306000.1"/>
    </source>
</evidence>
<dbReference type="GO" id="GO:0016787">
    <property type="term" value="F:hydrolase activity"/>
    <property type="evidence" value="ECO:0007669"/>
    <property type="project" value="UniProtKB-KW"/>
</dbReference>
<reference evidence="6 8" key="1">
    <citation type="submission" date="2020-04" db="EMBL/GenBank/DDBJ databases">
        <title>Genome Assembly and Annotation of Botryosphaeria dothidea sdau 11-99, a Latent Pathogen of Apple Fruit Ring Rot in China.</title>
        <authorList>
            <person name="Yu C."/>
            <person name="Diao Y."/>
            <person name="Lu Q."/>
            <person name="Zhao J."/>
            <person name="Cui S."/>
            <person name="Peng C."/>
            <person name="He B."/>
            <person name="Liu H."/>
        </authorList>
    </citation>
    <scope>NUCLEOTIDE SEQUENCE [LARGE SCALE GENOMIC DNA]</scope>
    <source>
        <strain evidence="8">sdau11-99</strain>
        <strain evidence="6">Sdau11-99</strain>
    </source>
</reference>
<evidence type="ECO:0000313" key="8">
    <source>
        <dbReference type="Proteomes" id="UP000572817"/>
    </source>
</evidence>
<evidence type="ECO:0000256" key="2">
    <source>
        <dbReference type="ARBA" id="ARBA00022801"/>
    </source>
</evidence>
<feature type="compositionally biased region" description="Pro residues" evidence="3">
    <location>
        <begin position="596"/>
        <end position="618"/>
    </location>
</feature>
<dbReference type="Pfam" id="PF00264">
    <property type="entry name" value="Tyrosinase"/>
    <property type="match status" value="1"/>
</dbReference>
<dbReference type="InterPro" id="IPR002018">
    <property type="entry name" value="CarbesteraseB"/>
</dbReference>
<organism evidence="6 8">
    <name type="scientific">Botryosphaeria dothidea</name>
    <dbReference type="NCBI Taxonomy" id="55169"/>
    <lineage>
        <taxon>Eukaryota</taxon>
        <taxon>Fungi</taxon>
        <taxon>Dikarya</taxon>
        <taxon>Ascomycota</taxon>
        <taxon>Pezizomycotina</taxon>
        <taxon>Dothideomycetes</taxon>
        <taxon>Dothideomycetes incertae sedis</taxon>
        <taxon>Botryosphaeriales</taxon>
        <taxon>Botryosphaeriaceae</taxon>
        <taxon>Botryosphaeria</taxon>
    </lineage>
</organism>
<feature type="region of interest" description="Disordered" evidence="3">
    <location>
        <begin position="588"/>
        <end position="618"/>
    </location>
</feature>
<evidence type="ECO:0000313" key="6">
    <source>
        <dbReference type="EMBL" id="KAF4300947.1"/>
    </source>
</evidence>
<dbReference type="Gene3D" id="1.10.1280.10">
    <property type="entry name" value="Di-copper center containing domain from catechol oxidase"/>
    <property type="match status" value="1"/>
</dbReference>
<gene>
    <name evidence="7" type="ORF">GTA08_BOTSDO07193</name>
    <name evidence="6" type="ORF">GTA08_BOTSDO11388</name>
</gene>
<dbReference type="PRINTS" id="PR00092">
    <property type="entry name" value="TYROSINASE"/>
</dbReference>
<dbReference type="Gene3D" id="3.40.50.1820">
    <property type="entry name" value="alpha/beta hydrolase"/>
    <property type="match status" value="1"/>
</dbReference>
<dbReference type="EMBL" id="WWBZ02000040">
    <property type="protein sequence ID" value="KAF4306000.1"/>
    <property type="molecule type" value="Genomic_DNA"/>
</dbReference>
<evidence type="ECO:0000256" key="3">
    <source>
        <dbReference type="SAM" id="MobiDB-lite"/>
    </source>
</evidence>
<dbReference type="SUPFAM" id="SSF53474">
    <property type="entry name" value="alpha/beta-Hydrolases"/>
    <property type="match status" value="1"/>
</dbReference>
<accession>A0A8H4IGW6</accession>
<dbReference type="InterPro" id="IPR008922">
    <property type="entry name" value="Di-copper_centre_dom_sf"/>
</dbReference>
<keyword evidence="2" id="KW-0378">Hydrolase</keyword>
<dbReference type="Proteomes" id="UP000572817">
    <property type="component" value="Unassembled WGS sequence"/>
</dbReference>
<evidence type="ECO:0000256" key="1">
    <source>
        <dbReference type="ARBA" id="ARBA00005964"/>
    </source>
</evidence>
<dbReference type="OrthoDB" id="408631at2759"/>
<evidence type="ECO:0000259" key="5">
    <source>
        <dbReference type="PROSITE" id="PS00498"/>
    </source>
</evidence>
<keyword evidence="4" id="KW-0732">Signal</keyword>
<protein>
    <submittedName>
        <fullName evidence="6">Carboxylesterase type B</fullName>
    </submittedName>
</protein>
<feature type="domain" description="Tyrosinase copper-binding" evidence="5">
    <location>
        <begin position="259"/>
        <end position="270"/>
    </location>
</feature>
<dbReference type="GO" id="GO:0016491">
    <property type="term" value="F:oxidoreductase activity"/>
    <property type="evidence" value="ECO:0007669"/>
    <property type="project" value="InterPro"/>
</dbReference>
<feature type="region of interest" description="Disordered" evidence="3">
    <location>
        <begin position="456"/>
        <end position="493"/>
    </location>
</feature>
<dbReference type="InterPro" id="IPR050309">
    <property type="entry name" value="Type-B_Carboxylest/Lipase"/>
</dbReference>
<feature type="chain" id="PRO_5035101471" evidence="4">
    <location>
        <begin position="20"/>
        <end position="1217"/>
    </location>
</feature>
<dbReference type="AlphaFoldDB" id="A0A8H4IGW6"/>
<dbReference type="InterPro" id="IPR029058">
    <property type="entry name" value="AB_hydrolase_fold"/>
</dbReference>
<dbReference type="Pfam" id="PF00135">
    <property type="entry name" value="COesterase"/>
    <property type="match status" value="1"/>
</dbReference>
<evidence type="ECO:0000256" key="4">
    <source>
        <dbReference type="SAM" id="SignalP"/>
    </source>
</evidence>
<sequence>MASFKTLLAVLALSPLVSAICSNAPVRKEWRNLSNDEKASYISAVQCLQAKGARTTSFFAGARTRYDDFVAGHINETDYVHFVGHFQAWHRYYVAAYESALRNECGWESGQPYWDWTLDATEDGFLKSPIFDPDTGFGGNGYYIDSSNDTSVRLHIPGKTGGGCVTTGPFRNYTVHMGPNNSTAYNPRCFTRDISPWLASQKLNIIVVERALVGQTFQEFDIVTQGRVDVDGLTYHGGGHLGVGGELGDIGDLYNSPSDPLFFLHHANMDRIWWTWESQDLETRVKDIAGPDTQFAYPFNFNGDIPYKNITLDYQMHFGPLSNSSWVRVGDVMDIRGGALCYDYDELLHSQAIRMSRQEGADVGNAGRQTWSRGKEEAGRRCGAGSGRKARVSQDPALLPSATDTSFTSRPHQSSSAGSRRPHFRAVDFTLSSLVCPAARVDRRPSPQFIRMSQHEMPCPTAPSLQESLRPTKSRTELEHLSGSHSHQKHNALMSGRTPRLLAADRITSFSMGLFHSALTIGYSIPLYARSSTFIDRHPTWLIMGAKLLPPIVGAPLQSCRAAKKLISIWNMSSSAVLGLTKSEDAEAPARQPTLLDPPKPSIPTHPTSGPIPPPGTAPLPQIPVHPVAVCLTPRTTVTYRLAVGQLPWAQLSALISVSGPQLLTASPALCLSALILLASAADPPTANLGYVTYTGYTNETAQINYFYGIPYAQPPLGDLRWRAPRPIEASNNFTGKTVNASTPPPICYQAEPLSLAKAGPESFREAFGPEYYLQDLPQSEDCLVLNVKAPQNPDSDSLPVFVMLRKYTDGGGYTLGSPELFSPGDAIVHKANGSLIYVEVQYRLGFFGFLGGAEVSEKGDLNAGLLDQRAALDWLQRHIKSFGGDPNRVTIWGGSAGGGSVTFQLTAGGAFDQPPFSAAIPEYPWWTPMLSQSVQERQFRTALQVVNCTDLTCLRGRKSSDLQFINQQVENRTYPGPQNGFGTFYWGPVIDGKFIRQLPGNELKQGNFHKVPILLDHEAYEGYGFSNQSVNTLEEETMDAMNVFPSAGPSFFSRLYQLYPRSAYNSTFFQRQTWFGDFIINCPTYYMATAFTDQAYNASAVFKLIFAAGTEIHGSTGPFLTSKQINFPDANNATLADIMSSYWISFAATHDPNPLRDPRAPFWPSYSSGGNGSAADGQSVGFSVLQVNYNSIGVQGDPDNSAACSFFDSQDRVVSN</sequence>
<dbReference type="PANTHER" id="PTHR11559">
    <property type="entry name" value="CARBOXYLESTERASE"/>
    <property type="match status" value="1"/>
</dbReference>
<comment type="similarity">
    <text evidence="1">Belongs to the type-B carboxylesterase/lipase family.</text>
</comment>
<dbReference type="EMBL" id="WWBZ02000082">
    <property type="protein sequence ID" value="KAF4300947.1"/>
    <property type="molecule type" value="Genomic_DNA"/>
</dbReference>
<feature type="signal peptide" evidence="4">
    <location>
        <begin position="1"/>
        <end position="19"/>
    </location>
</feature>
<dbReference type="SUPFAM" id="SSF48056">
    <property type="entry name" value="Di-copper centre-containing domain"/>
    <property type="match status" value="1"/>
</dbReference>
<dbReference type="PROSITE" id="PS00122">
    <property type="entry name" value="CARBOXYLESTERASE_B_1"/>
    <property type="match status" value="1"/>
</dbReference>
<proteinExistence type="inferred from homology"/>
<feature type="compositionally biased region" description="Polar residues" evidence="3">
    <location>
        <begin position="402"/>
        <end position="418"/>
    </location>
</feature>
<dbReference type="PROSITE" id="PS00498">
    <property type="entry name" value="TYROSINASE_2"/>
    <property type="match status" value="1"/>
</dbReference>